<name>A0ABR7NNE7_9FIRM</name>
<dbReference type="InterPro" id="IPR018631">
    <property type="entry name" value="AAA-ATPase-like_dom"/>
</dbReference>
<dbReference type="EMBL" id="JACRTJ010000001">
    <property type="protein sequence ID" value="MBC8597632.1"/>
    <property type="molecule type" value="Genomic_DNA"/>
</dbReference>
<proteinExistence type="predicted"/>
<evidence type="ECO:0000313" key="2">
    <source>
        <dbReference type="EMBL" id="MBC8597632.1"/>
    </source>
</evidence>
<gene>
    <name evidence="2" type="ORF">H8708_00015</name>
</gene>
<evidence type="ECO:0000259" key="1">
    <source>
        <dbReference type="Pfam" id="PF09820"/>
    </source>
</evidence>
<feature type="domain" description="AAA-ATPase-like" evidence="1">
    <location>
        <begin position="6"/>
        <end position="233"/>
    </location>
</feature>
<reference evidence="2 3" key="1">
    <citation type="submission" date="2020-08" db="EMBL/GenBank/DDBJ databases">
        <title>Genome public.</title>
        <authorList>
            <person name="Liu C."/>
            <person name="Sun Q."/>
        </authorList>
    </citation>
    <scope>NUCLEOTIDE SEQUENCE [LARGE SCALE GENOMIC DNA]</scope>
    <source>
        <strain evidence="2 3">BX10</strain>
    </source>
</reference>
<dbReference type="PANTHER" id="PTHR34825:SF1">
    <property type="entry name" value="AAA-ATPASE-LIKE DOMAIN-CONTAINING PROTEIN"/>
    <property type="match status" value="1"/>
</dbReference>
<comment type="caution">
    <text evidence="2">The sequence shown here is derived from an EMBL/GenBank/DDBJ whole genome shotgun (WGS) entry which is preliminary data.</text>
</comment>
<organism evidence="2 3">
    <name type="scientific">Enterocloster hominis</name>
    <name type="common">ex Liu et al. 2021</name>
    <dbReference type="NCBI Taxonomy" id="2763663"/>
    <lineage>
        <taxon>Bacteria</taxon>
        <taxon>Bacillati</taxon>
        <taxon>Bacillota</taxon>
        <taxon>Clostridia</taxon>
        <taxon>Lachnospirales</taxon>
        <taxon>Lachnospiraceae</taxon>
        <taxon>Enterocloster</taxon>
    </lineage>
</organism>
<dbReference type="InterPro" id="IPR012547">
    <property type="entry name" value="PDDEXK_9"/>
</dbReference>
<evidence type="ECO:0000313" key="3">
    <source>
        <dbReference type="Proteomes" id="UP000647491"/>
    </source>
</evidence>
<sequence>MKKRLPIGNDDFAEVRRQNLYFIDKSLMIRDFLDTGDKVTLITRPRRFGKTLNMTMLREFFDITKDSRQLFQGLSIMDTEYASQINSRPVIFLTLKDCKGTTAQEMLLLMKKQIYLEYMRYEKNMKGKLDEASLLAQDFRAMIDVLRDPASLPALFTDSIRLLCQIIREQYRVPPLLLIDEYDQPVMSSYEYGYHDSVGNFFSNLFGSAMKGNPDLGQALLTGVQRVAKESIFSQFNNVRVYTVLHRQYASYFGFTSSETEKLLKDFSLSLNQKVKSKYDGYLFGGIEIYNPWSLLNYADSGELHGYWVNTSSNYLIKRTLSEADKNFWTDFDRLASGNQIPVWLTLETSYIERGSTYSLWGLLVNSGYLTALERLDENTVIVRIPNDEVMSEFQVLITELGGMDGLELQQMFSCLLHRDTDRFLELYRKIVISCTSYLDAKENAYHMLFLGMCMTMRGSYKVTSNLENGYGRSDITLESLHRKNPHVIIEFKQGTDLERLKNEALEQILEKKYYAPLKGEILCIGLAHDKKRCELACQRLLVPE</sequence>
<dbReference type="PANTHER" id="PTHR34825">
    <property type="entry name" value="CONSERVED PROTEIN, WITH A WEAK D-GALACTARATE DEHYDRATASE/ALTRONATE HYDROLASE DOMAIN"/>
    <property type="match status" value="1"/>
</dbReference>
<protein>
    <submittedName>
        <fullName evidence="2">AAA family ATPase</fullName>
    </submittedName>
</protein>
<dbReference type="Pfam" id="PF08011">
    <property type="entry name" value="PDDEXK_9"/>
    <property type="match status" value="1"/>
</dbReference>
<accession>A0ABR7NNE7</accession>
<keyword evidence="3" id="KW-1185">Reference proteome</keyword>
<dbReference type="RefSeq" id="WP_262426574.1">
    <property type="nucleotide sequence ID" value="NZ_JACRTJ010000001.1"/>
</dbReference>
<dbReference type="Proteomes" id="UP000647491">
    <property type="component" value="Unassembled WGS sequence"/>
</dbReference>
<dbReference type="Pfam" id="PF09820">
    <property type="entry name" value="AAA-ATPase_like"/>
    <property type="match status" value="1"/>
</dbReference>